<dbReference type="Proteomes" id="UP000324222">
    <property type="component" value="Unassembled WGS sequence"/>
</dbReference>
<evidence type="ECO:0000313" key="2">
    <source>
        <dbReference type="EMBL" id="MPC71786.1"/>
    </source>
</evidence>
<accession>A0A5B7HPB5</accession>
<feature type="compositionally biased region" description="Polar residues" evidence="1">
    <location>
        <begin position="55"/>
        <end position="66"/>
    </location>
</feature>
<dbReference type="EMBL" id="VSRR010033570">
    <property type="protein sequence ID" value="MPC71786.1"/>
    <property type="molecule type" value="Genomic_DNA"/>
</dbReference>
<dbReference type="OrthoDB" id="10644694at2759"/>
<protein>
    <submittedName>
        <fullName evidence="2">Uncharacterized protein</fullName>
    </submittedName>
</protein>
<organism evidence="2 3">
    <name type="scientific">Portunus trituberculatus</name>
    <name type="common">Swimming crab</name>
    <name type="synonym">Neptunus trituberculatus</name>
    <dbReference type="NCBI Taxonomy" id="210409"/>
    <lineage>
        <taxon>Eukaryota</taxon>
        <taxon>Metazoa</taxon>
        <taxon>Ecdysozoa</taxon>
        <taxon>Arthropoda</taxon>
        <taxon>Crustacea</taxon>
        <taxon>Multicrustacea</taxon>
        <taxon>Malacostraca</taxon>
        <taxon>Eumalacostraca</taxon>
        <taxon>Eucarida</taxon>
        <taxon>Decapoda</taxon>
        <taxon>Pleocyemata</taxon>
        <taxon>Brachyura</taxon>
        <taxon>Eubrachyura</taxon>
        <taxon>Portunoidea</taxon>
        <taxon>Portunidae</taxon>
        <taxon>Portuninae</taxon>
        <taxon>Portunus</taxon>
    </lineage>
</organism>
<evidence type="ECO:0000313" key="3">
    <source>
        <dbReference type="Proteomes" id="UP000324222"/>
    </source>
</evidence>
<reference evidence="2 3" key="1">
    <citation type="submission" date="2019-05" db="EMBL/GenBank/DDBJ databases">
        <title>Another draft genome of Portunus trituberculatus and its Hox gene families provides insights of decapod evolution.</title>
        <authorList>
            <person name="Jeong J.-H."/>
            <person name="Song I."/>
            <person name="Kim S."/>
            <person name="Choi T."/>
            <person name="Kim D."/>
            <person name="Ryu S."/>
            <person name="Kim W."/>
        </authorList>
    </citation>
    <scope>NUCLEOTIDE SEQUENCE [LARGE SCALE GENOMIC DNA]</scope>
    <source>
        <tissue evidence="2">Muscle</tissue>
    </source>
</reference>
<feature type="region of interest" description="Disordered" evidence="1">
    <location>
        <begin position="38"/>
        <end position="66"/>
    </location>
</feature>
<gene>
    <name evidence="2" type="ORF">E2C01_066075</name>
</gene>
<proteinExistence type="predicted"/>
<keyword evidence="3" id="KW-1185">Reference proteome</keyword>
<comment type="caution">
    <text evidence="2">The sequence shown here is derived from an EMBL/GenBank/DDBJ whole genome shotgun (WGS) entry which is preliminary data.</text>
</comment>
<sequence>MLAAQLSRHRVTRCHGYRGLTPHGSEAAGKEEVLSLLPGQGAQDPVPPGGVAPCQQRSGQVQTTGV</sequence>
<name>A0A5B7HPB5_PORTR</name>
<dbReference type="AlphaFoldDB" id="A0A5B7HPB5"/>
<evidence type="ECO:0000256" key="1">
    <source>
        <dbReference type="SAM" id="MobiDB-lite"/>
    </source>
</evidence>